<proteinExistence type="predicted"/>
<organism evidence="4 5">
    <name type="scientific">Dyella acidisoli</name>
    <dbReference type="NCBI Taxonomy" id="1867834"/>
    <lineage>
        <taxon>Bacteria</taxon>
        <taxon>Pseudomonadati</taxon>
        <taxon>Pseudomonadota</taxon>
        <taxon>Gammaproteobacteria</taxon>
        <taxon>Lysobacterales</taxon>
        <taxon>Rhodanobacteraceae</taxon>
        <taxon>Dyella</taxon>
    </lineage>
</organism>
<dbReference type="Pfam" id="PF05594">
    <property type="entry name" value="Fil_haemagg"/>
    <property type="match status" value="14"/>
</dbReference>
<evidence type="ECO:0000259" key="3">
    <source>
        <dbReference type="SMART" id="SM00912"/>
    </source>
</evidence>
<dbReference type="SMART" id="SM00912">
    <property type="entry name" value="Haemagg_act"/>
    <property type="match status" value="1"/>
</dbReference>
<dbReference type="SUPFAM" id="SSF51126">
    <property type="entry name" value="Pectin lyase-like"/>
    <property type="match status" value="1"/>
</dbReference>
<dbReference type="RefSeq" id="WP_284319039.1">
    <property type="nucleotide sequence ID" value="NZ_BSOB01000004.1"/>
</dbReference>
<dbReference type="NCBIfam" id="TIGR01731">
    <property type="entry name" value="fil_hemag_20aa"/>
    <property type="match status" value="31"/>
</dbReference>
<feature type="chain" id="PRO_5047204678" evidence="2">
    <location>
        <begin position="22"/>
        <end position="4112"/>
    </location>
</feature>
<accession>A0ABQ5XJV7</accession>
<dbReference type="Pfam" id="PF05860">
    <property type="entry name" value="TPS"/>
    <property type="match status" value="1"/>
</dbReference>
<dbReference type="InterPro" id="IPR010069">
    <property type="entry name" value="CdiA_FHA1_rpt"/>
</dbReference>
<dbReference type="NCBIfam" id="TIGR01901">
    <property type="entry name" value="adhes_NPXG"/>
    <property type="match status" value="1"/>
</dbReference>
<dbReference type="InterPro" id="IPR025157">
    <property type="entry name" value="Hemagglutinin_rpt"/>
</dbReference>
<gene>
    <name evidence="4" type="primary">fhaB</name>
    <name evidence="4" type="ORF">GCM10007901_02120</name>
</gene>
<dbReference type="Gene3D" id="3.90.70.10">
    <property type="entry name" value="Cysteine proteinases"/>
    <property type="match status" value="1"/>
</dbReference>
<evidence type="ECO:0000313" key="4">
    <source>
        <dbReference type="EMBL" id="GLQ91262.1"/>
    </source>
</evidence>
<feature type="compositionally biased region" description="Polar residues" evidence="1">
    <location>
        <begin position="2339"/>
        <end position="2363"/>
    </location>
</feature>
<sequence>MRRQALWAALTLALGLPNAHAQTVPDGATHTNVIAAPNGVPVVNIAAPNNAGVSHNTYQQFNVSSNGLILNNSGAISNTQLAGYITGNPNLGPGQSATLILNEVTSTQPSVLNGAMEVAGHAAQVVVANPNGITCGGCGFINAPRGTLVTGVPILDANGGLSGFNVSGGTITVNAQGLLGSQMDQVDLLARAVEINAGVWAHQINVITGSNRIDYTTLATQSIAGTGATPAVALDVSALGGMYANAIRLIGTEAGLGVNSQGQISAQNGDLSLTSAGQVTLGGKTTATGNLTVQAAQSLSNQGTLAAGGAVNVSSADLSNSGTLYSGSAMTLSANGQLSNSGQIEAQNGALTAQASGALNNAASASIYAGSAINLSGASFGNAGTIEAAQGANLQTGGHADNSGILQTDAGDLVIHADSLGNSGTLSANGNATLGATSALSSTGKAIASGNVSLSSAQLTTSGAVQAGGALSLQGGTLSNSGKLYALGGAWTATLSGAFANQSGSDVYGSQNLALNAASLTNAGNIEAQQGNAIKLVGALINSGKLQSDQSDLTLSAFSLSNSGTLSAYGNLQAQVNSAVQNSGVLVSGQAINLSSAAFDNQVGGQIQSGTDFTLSTATLNNEGSVNAKGNATLSGTAFTNASGAQWITAGILALNQTGNVSNAGVVQSGGDLNMLYAASLTNSGAMQTSAGNLTLATGTLGNTGTLGANGSATLNASNSLSSTGTLLAGSNVSLTAAQLTTAGTVQAGSALTLSGGTLSNSGKLYALGGAWTSTLTGAFTSQTSGDIYGSQGITLSAASLSNAGSIEAQQADTLTLGGAFTNSGKLQSDQSDITLNATTLSNSGTLSASHNLQAQLTSTAQNSGVLVTGQAINLTATGFDNQAGGQVQSGADLTLSAATQSNEGIINAKGNAALFGTALTNAGSAQWIAGGTLTFGQTGGVSNAGVLQAGSDLDLTHAASLNNTAGATMYAGQDFNLGLIQALTNAGMLYATRTATFTAGSVNNTGTLRSAGTLTLDSNGNVVSSGAIQAQQTLSLQSSGDFSNSGELYAIGGNLSAQVGGSFSSASSGDIYSGQDVSFSANSFANTGTLEAKQSVSITAHSSASNSGTLQADNGNLVIAGSALTNQGTLSATGATQLGSTGTLSNSGKLVTGQTLVLTGASVTNSGQIQSGSNVTVQAASVTNSGSLQAGGTLAFQHDATLTNQTGGSILAASDLSADTSSLLDNAGIIQGGGNLNITGTGVVDNEATGTLYGTQLTTLQLGGALTNAGTVYGAQGFNLTAASLVSTGSLRSGTSLSVATQGNASNGGTAYALGNATWNIGGTLSNTGTLAAAGNATLTAASLSGNGTLAASLQSNGSLGNTGDLTVTTTGNLADNGRALAAGNLRFTGSTIDLSSSQTRANTIALTANQGNVTNAGGNLAANSTVTITTPGSLINGGTTAAQGGKISAGTLVLQAAALNNQYGSLIQTGSGDLNLTFGGAFENANGTFSTNAQNLSINAASVDNTGGTLQDAGSGTLSVVTSGNFANGNGKVEGNGALSLQTNSTLTNDGGLLSVSGNVTTKAGTFSNVHGTLIGNNVGLTVAQTLTNTAGGTIQSGGALTANANALDNSGGFIKVTDAQALNLTINGALTNGASGFIGGNGAATINAGSLTNAGQIYAGTALGVTAQSSLINDGGALQALGSLSLGSNGALSNRAGTIEAGSGNSVASMSLNGASLDDTNGRIANTGQGTTTVSVAQNVVNEGGTLGGQGAFTLSASSLDNNNSGKIVAGQALTLSLGSMSNVGGTLYAAGDLTWNDGSASLENAQGSLQSGGNLTFALASLDNASGTLATNGSGNLSLGSFTGVGKVAAGQNLTLTLSGNYTNAVGNQLSANNNLTLNVSGNFSNAAGATLQAPNNLTVSAANIDNAAGATLNSNSTTLSTGGTLSNEGNIDGSSITLNAGALTNTANIIGGSITATAGSLTNGVDLGTSTSNNPYQSGLIAATNSIALYVSGALLNRDATIFTTGDLTLAGNASGGLSASITNLSGDIEANGSVTLNAQQFTNQRRVFQTTTYNLTAAEQAQNSTSVTLSRYAYYDTDPTHQVPNVQPDQVISSSEYAVAKSFCDNLNNNTNNQRCAGYPFGVGQPNTFQGIFNSTVTAVQEIAAISSQSKLLAGGNITINGSVLNDKSTIAAGNNLTINGQNGNAGGGATSTYTVQNIAFAPTATVQTSINEESATQQLQSNPRAWVDGPWMSYGTSSTSSTISLAPGSVPSWITFNAGSDAPGVMSAGNTVSITAQTINNTTVGANGQPVQNAIGLGSNSAGQAVGGNAATTVGSASGASGSVGSVAVGNTPNQTNGSSLSVASARSTGTGSTVNAPGVAQGLAPGAASTPGVNSTSTPATGAHPSLASPQVVSTLVGPNATIKLPQTGLYAIDVQPGSEFLIETNPQFTRYSTFISSDYMLQKLGLDPHQTEQRLGDGFYEQQQVLDQITDLTGRRYLADDTDALDQYRDLMNNAVQVAQQFNLSVGVALTPAQMANLTQDIVWLVNVNVDGHQVLEPVVYLSTSDAKNLAANGATIAGKNVVLNASGDITNNGTIAASQNAQLTASNLLNSGTISAGNDLSLTAAQNILNGGTIKAGGNVSLVAGGDVLSGVSVAQNLGAVALPGLSTAIGPVALNNTALPGGITAGGSLAINAGRDLQLDTAPVKAGGNLSLAAGRDLTATATAISAGGNAQLLAGRDLSLIATGSTNRVGTLMNGVETTTHTVSTLSAGGALTLVAGNDLISQGAQLTGGTINLGAGHDATLTTVTDSVTRNTQGFQGHMLVGTGQSDQTVRGTTLTGSNGINVAANHDLTITAGQLNSANGDVALSAGNNLTLNAANEDHSSYRDTLTRTSGFLSSSSTHTYDASSDSNVIGTSISGNNVTLAAGNNLATQAVQLTANNALSISAVNNVTLGAGEQTHTEEHDYQHSSFNFFSDSTKRFGSVDPEWRSNQSSTTINQTTSIGSTLSGDTVTVAAGHDLTGTAVQIAGTHDVTLAAGNNLTLNAGQDTYTETQSSGTSHTGLMNGGGFSVLIGNKSEKTTSIDKEVSYTGSLVGSTDGAVTLTAGNNVHITGSDVLSQTATTIVGKNVTIDAALGSQDITQTQKQSQGGISLGLSGGVAGTAQTLAADVQGATSSSSDSRLKALYAMQAAQTLFSPGAGNAMHVNGTGLDALENTPGALQSGYQKGLTDSSTATGGGVGGGVEDAGKSTGISLHIGIGGGSSTTTGKTHDDVAYGSKISSNGDVTIAATGGDLNVVGSQINGNNVTLSATHDINLLSQAEQHTQSNDSHNASGEVGISIGQTTGIYLSAAAGEAIAHGNGTTHTDSVVSAQNTLTMLSGNDTTIKGAQATGNTVLANIGGNLNVASEQDTNDYASHSIQGGITLVYGWSDGGVGVSGNLSASKANSNYASVTQMSGIGAGNGGFDLLVGGNTNLKGAVVASTASVDKNILDTGSLTYSNIQNQAKSSAESISVGGGMSTGSMSGMSGFSGGIGIPQNSNKSSTTQAGIAQGTVVVRDNPKQDLSGLNRNPSLSDANGLANTFDPNKVAQNQQAGMLAGQVGMTAVGDIAYIMQKQAAENLAQASKSGDQAAITSAQTNLQAWSDGGADKVLLHGLVGAATAALGSGNALQGALGASAGEIASGAMQNYLLSNHIDPSSSEGKALMQLGSAIIGGSVGGGAGAATAIQGDQYNRQLHPAELSLIVGDLAKKYVDAYNAAHPDATIDQTDAETMLIKQALRQVDNQWAQQLGQDDGEARAWLAANASQYALPNGEQVFTATDAEKANWNLYADPYKTSYLLSHFTTLKYGLGDQTGASFDLDQYASIADQIRDNATLAALYRKVDQGQTLTESELNQVAYLQALKPLLQLNPVGSIGVSLADGKYMDAAGQSILLFGPAALEGGLLDVGRAASSTYDAALGQIAGNGEQVFPNVVKGIYQPTGPLLGQLESNSCVAGCVRMAATSDMPEAYVRAAIGTSNTDGTSLASIPGGLQQLGYQGSSSFVTGATADSIAAETAAGSTAIVNVKTGAGSIHAVVVDEISGGMAFIRDPWPPGVGSSYSVPVSALDKSMTGQAVFIKTP</sequence>
<evidence type="ECO:0000256" key="2">
    <source>
        <dbReference type="SAM" id="SignalP"/>
    </source>
</evidence>
<dbReference type="InterPro" id="IPR008638">
    <property type="entry name" value="FhaB/CdiA-like_TPS"/>
</dbReference>
<dbReference type="Gene3D" id="2.160.20.10">
    <property type="entry name" value="Single-stranded right-handed beta-helix, Pectin lyase-like"/>
    <property type="match status" value="1"/>
</dbReference>
<keyword evidence="2" id="KW-0732">Signal</keyword>
<feature type="domain" description="Filamentous haemagglutinin FhaB/tRNA nuclease CdiA-like TPS" evidence="3">
    <location>
        <begin position="37"/>
        <end position="158"/>
    </location>
</feature>
<evidence type="ECO:0000256" key="1">
    <source>
        <dbReference type="SAM" id="MobiDB-lite"/>
    </source>
</evidence>
<protein>
    <submittedName>
        <fullName evidence="4">Member of ShlA/HecA/FhaA exoprotein family</fullName>
    </submittedName>
</protein>
<feature type="region of interest" description="Disordered" evidence="1">
    <location>
        <begin position="3212"/>
        <end position="3233"/>
    </location>
</feature>
<feature type="compositionally biased region" description="Polar residues" evidence="1">
    <location>
        <begin position="2379"/>
        <end position="2388"/>
    </location>
</feature>
<reference evidence="5" key="1">
    <citation type="journal article" date="2019" name="Int. J. Syst. Evol. Microbiol.">
        <title>The Global Catalogue of Microorganisms (GCM) 10K type strain sequencing project: providing services to taxonomists for standard genome sequencing and annotation.</title>
        <authorList>
            <consortium name="The Broad Institute Genomics Platform"/>
            <consortium name="The Broad Institute Genome Sequencing Center for Infectious Disease"/>
            <person name="Wu L."/>
            <person name="Ma J."/>
        </authorList>
    </citation>
    <scope>NUCLEOTIDE SEQUENCE [LARGE SCALE GENOMIC DNA]</scope>
    <source>
        <strain evidence="5">NBRC 111980</strain>
    </source>
</reference>
<feature type="region of interest" description="Disordered" evidence="1">
    <location>
        <begin position="2335"/>
        <end position="2395"/>
    </location>
</feature>
<evidence type="ECO:0000313" key="5">
    <source>
        <dbReference type="Proteomes" id="UP001156670"/>
    </source>
</evidence>
<dbReference type="InterPro" id="IPR011050">
    <property type="entry name" value="Pectin_lyase_fold/virulence"/>
</dbReference>
<dbReference type="InterPro" id="IPR008619">
    <property type="entry name" value="Filamentous_hemagglutn_rpt"/>
</dbReference>
<feature type="signal peptide" evidence="2">
    <location>
        <begin position="1"/>
        <end position="21"/>
    </location>
</feature>
<name>A0ABQ5XJV7_9GAMM</name>
<comment type="caution">
    <text evidence="4">The sequence shown here is derived from an EMBL/GenBank/DDBJ whole genome shotgun (WGS) entry which is preliminary data.</text>
</comment>
<dbReference type="InterPro" id="IPR012334">
    <property type="entry name" value="Pectin_lyas_fold"/>
</dbReference>
<dbReference type="Pfam" id="PF13332">
    <property type="entry name" value="Fil_haemagg_2"/>
    <property type="match status" value="3"/>
</dbReference>
<feature type="compositionally biased region" description="Polar residues" evidence="1">
    <location>
        <begin position="3212"/>
        <end position="3225"/>
    </location>
</feature>
<keyword evidence="5" id="KW-1185">Reference proteome</keyword>
<dbReference type="EMBL" id="BSOB01000004">
    <property type="protein sequence ID" value="GLQ91262.1"/>
    <property type="molecule type" value="Genomic_DNA"/>
</dbReference>
<dbReference type="Proteomes" id="UP001156670">
    <property type="component" value="Unassembled WGS sequence"/>
</dbReference>